<comment type="subcellular location">
    <subcellularLocation>
        <location evidence="9">Cytoplasm</location>
    </subcellularLocation>
    <subcellularLocation>
        <location evidence="9">Nucleus</location>
    </subcellularLocation>
</comment>
<dbReference type="HAMAP" id="MF_03101">
    <property type="entry name" value="Deoxyhypusine_hydroxylase"/>
    <property type="match status" value="1"/>
</dbReference>
<evidence type="ECO:0000256" key="8">
    <source>
        <dbReference type="ARBA" id="ARBA00023256"/>
    </source>
</evidence>
<evidence type="ECO:0000256" key="5">
    <source>
        <dbReference type="ARBA" id="ARBA00023002"/>
    </source>
</evidence>
<dbReference type="PANTHER" id="PTHR12697:SF5">
    <property type="entry name" value="DEOXYHYPUSINE HYDROXYLASE"/>
    <property type="match status" value="1"/>
</dbReference>
<dbReference type="Pfam" id="PF13646">
    <property type="entry name" value="HEAT_2"/>
    <property type="match status" value="2"/>
</dbReference>
<dbReference type="InterPro" id="IPR016024">
    <property type="entry name" value="ARM-type_fold"/>
</dbReference>
<organism evidence="10 11">
    <name type="scientific">Ascoidea rubescens DSM 1968</name>
    <dbReference type="NCBI Taxonomy" id="1344418"/>
    <lineage>
        <taxon>Eukaryota</taxon>
        <taxon>Fungi</taxon>
        <taxon>Dikarya</taxon>
        <taxon>Ascomycota</taxon>
        <taxon>Saccharomycotina</taxon>
        <taxon>Saccharomycetes</taxon>
        <taxon>Ascoideaceae</taxon>
        <taxon>Ascoidea</taxon>
    </lineage>
</organism>
<gene>
    <name evidence="9" type="primary">LIA1</name>
    <name evidence="10" type="ORF">ASCRUDRAFT_32905</name>
</gene>
<protein>
    <recommendedName>
        <fullName evidence="9">Deoxyhypusine hydroxylase</fullName>
        <shortName evidence="9">DOHH</shortName>
        <ecNumber evidence="9">1.14.99.29</ecNumber>
    </recommendedName>
    <alternativeName>
        <fullName evidence="9">Deoxyhypusine dioxygenase</fullName>
    </alternativeName>
    <alternativeName>
        <fullName evidence="9">Deoxyhypusine monooxygenase</fullName>
    </alternativeName>
</protein>
<name>A0A1D2VKP4_9ASCO</name>
<evidence type="ECO:0000313" key="11">
    <source>
        <dbReference type="Proteomes" id="UP000095038"/>
    </source>
</evidence>
<keyword evidence="4" id="KW-0677">Repeat</keyword>
<dbReference type="SUPFAM" id="SSF48371">
    <property type="entry name" value="ARM repeat"/>
    <property type="match status" value="1"/>
</dbReference>
<proteinExistence type="inferred from homology"/>
<dbReference type="GO" id="GO:0005737">
    <property type="term" value="C:cytoplasm"/>
    <property type="evidence" value="ECO:0007669"/>
    <property type="project" value="UniProtKB-SubCell"/>
</dbReference>
<evidence type="ECO:0000313" key="10">
    <source>
        <dbReference type="EMBL" id="ODV62184.1"/>
    </source>
</evidence>
<keyword evidence="6 9" id="KW-0408">Iron</keyword>
<dbReference type="RefSeq" id="XP_020048491.1">
    <property type="nucleotide sequence ID" value="XM_020190389.1"/>
</dbReference>
<dbReference type="OrthoDB" id="421002at2759"/>
<comment type="catalytic activity">
    <reaction evidence="1 9">
        <text>[eIF5A protein]-deoxyhypusine + AH2 + O2 = [eIF5A protein]-hypusine + A + H2O</text>
        <dbReference type="Rhea" id="RHEA:14101"/>
        <dbReference type="Rhea" id="RHEA-COMP:10144"/>
        <dbReference type="Rhea" id="RHEA-COMP:12592"/>
        <dbReference type="ChEBI" id="CHEBI:13193"/>
        <dbReference type="ChEBI" id="CHEBI:15377"/>
        <dbReference type="ChEBI" id="CHEBI:15379"/>
        <dbReference type="ChEBI" id="CHEBI:17499"/>
        <dbReference type="ChEBI" id="CHEBI:82657"/>
        <dbReference type="ChEBI" id="CHEBI:91175"/>
        <dbReference type="EC" id="1.14.99.29"/>
    </reaction>
</comment>
<dbReference type="EMBL" id="KV454477">
    <property type="protein sequence ID" value="ODV62184.1"/>
    <property type="molecule type" value="Genomic_DNA"/>
</dbReference>
<evidence type="ECO:0000256" key="9">
    <source>
        <dbReference type="HAMAP-Rule" id="MF_03101"/>
    </source>
</evidence>
<dbReference type="EC" id="1.14.99.29" evidence="9"/>
<accession>A0A1D2VKP4</accession>
<feature type="binding site" evidence="9">
    <location>
        <position position="263"/>
    </location>
    <ligand>
        <name>Fe cation</name>
        <dbReference type="ChEBI" id="CHEBI:24875"/>
        <label>2</label>
    </ligand>
</feature>
<dbReference type="GO" id="GO:0046872">
    <property type="term" value="F:metal ion binding"/>
    <property type="evidence" value="ECO:0007669"/>
    <property type="project" value="UniProtKB-KW"/>
</dbReference>
<feature type="binding site" evidence="9">
    <location>
        <position position="229"/>
    </location>
    <ligand>
        <name>Fe cation</name>
        <dbReference type="ChEBI" id="CHEBI:24875"/>
        <label>2</label>
    </ligand>
</feature>
<keyword evidence="7 9" id="KW-0503">Monooxygenase</keyword>
<evidence type="ECO:0000256" key="1">
    <source>
        <dbReference type="ARBA" id="ARBA00000068"/>
    </source>
</evidence>
<dbReference type="InParanoid" id="A0A1D2VKP4"/>
<dbReference type="UniPathway" id="UPA00354"/>
<keyword evidence="9" id="KW-0539">Nucleus</keyword>
<dbReference type="InterPro" id="IPR004155">
    <property type="entry name" value="PBS_lyase_HEAT"/>
</dbReference>
<evidence type="ECO:0000256" key="7">
    <source>
        <dbReference type="ARBA" id="ARBA00023033"/>
    </source>
</evidence>
<dbReference type="Gene3D" id="1.25.10.10">
    <property type="entry name" value="Leucine-rich Repeat Variant"/>
    <property type="match status" value="2"/>
</dbReference>
<feature type="binding site" evidence="9">
    <location>
        <position position="106"/>
    </location>
    <ligand>
        <name>Fe cation</name>
        <dbReference type="ChEBI" id="CHEBI:24875"/>
        <label>1</label>
    </ligand>
</feature>
<dbReference type="FunFam" id="1.25.10.10:FF:000099">
    <property type="entry name" value="Deoxyhypusine hydroxylase"/>
    <property type="match status" value="1"/>
</dbReference>
<keyword evidence="11" id="KW-1185">Reference proteome</keyword>
<dbReference type="InterPro" id="IPR011989">
    <property type="entry name" value="ARM-like"/>
</dbReference>
<keyword evidence="9" id="KW-0963">Cytoplasm</keyword>
<sequence>MSIEEVDAAVSLEELRDVLIDKTGDTKLANRFRALFNLKSIGEEFQINAKKANKAIEYICQCFNDESELLKHEVAYVLGQTKNLHATTYLRDVLEDPNQQVMVRHEAAEALGALGDKDSLPLLTKYFNEDPLIEIRQTCELAIERINWEKTSKKNEVLEKSAYSSVDPAPPLPLDQDYKIDQLKKILNSQEETLFNRYRAMFRLRDIGSDEACKALASAFADPSALLKHEIAYIFGQICNPVVVPDLVKVLKKKDEAPMVRHEAAEALGAIATDDVLPVLKDMLKDDVDVVKESAIVALDMYEYENSNEIEYVTVKN</sequence>
<comment type="function">
    <text evidence="9">Catalyzes the hydroxylation of the N(6)-(4-aminobutyl)-L-lysine intermediate to form hypusine, an essential post-translational modification only found in mature eIF-5A factor.</text>
</comment>
<feature type="binding site" evidence="9">
    <location>
        <position position="230"/>
    </location>
    <ligand>
        <name>Fe cation</name>
        <dbReference type="ChEBI" id="CHEBI:24875"/>
        <label>2</label>
    </ligand>
</feature>
<reference evidence="11" key="1">
    <citation type="submission" date="2016-05" db="EMBL/GenBank/DDBJ databases">
        <title>Comparative genomics of biotechnologically important yeasts.</title>
        <authorList>
            <consortium name="DOE Joint Genome Institute"/>
            <person name="Riley R."/>
            <person name="Haridas S."/>
            <person name="Wolfe K.H."/>
            <person name="Lopes M.R."/>
            <person name="Hittinger C.T."/>
            <person name="Goker M."/>
            <person name="Salamov A."/>
            <person name="Wisecaver J."/>
            <person name="Long T.M."/>
            <person name="Aerts A.L."/>
            <person name="Barry K."/>
            <person name="Choi C."/>
            <person name="Clum A."/>
            <person name="Coughlan A.Y."/>
            <person name="Deshpande S."/>
            <person name="Douglass A.P."/>
            <person name="Hanson S.J."/>
            <person name="Klenk H.-P."/>
            <person name="Labutti K."/>
            <person name="Lapidus A."/>
            <person name="Lindquist E."/>
            <person name="Lipzen A."/>
            <person name="Meier-Kolthoff J.P."/>
            <person name="Ohm R.A."/>
            <person name="Otillar R.P."/>
            <person name="Pangilinan J."/>
            <person name="Peng Y."/>
            <person name="Rokas A."/>
            <person name="Rosa C.A."/>
            <person name="Scheuner C."/>
            <person name="Sibirny A.A."/>
            <person name="Slot J.C."/>
            <person name="Stielow J.B."/>
            <person name="Sun H."/>
            <person name="Kurtzman C.P."/>
            <person name="Blackwell M."/>
            <person name="Grigoriev I.V."/>
            <person name="Jeffries T.W."/>
        </authorList>
    </citation>
    <scope>NUCLEOTIDE SEQUENCE [LARGE SCALE GENOMIC DNA]</scope>
    <source>
        <strain evidence="11">DSM 1968</strain>
    </source>
</reference>
<dbReference type="GO" id="GO:0000226">
    <property type="term" value="P:microtubule cytoskeleton organization"/>
    <property type="evidence" value="ECO:0007669"/>
    <property type="project" value="EnsemblFungi"/>
</dbReference>
<feature type="binding site" evidence="9">
    <location>
        <position position="73"/>
    </location>
    <ligand>
        <name>Fe cation</name>
        <dbReference type="ChEBI" id="CHEBI:24875"/>
        <label>1</label>
    </ligand>
</feature>
<feature type="binding site" evidence="9">
    <location>
        <position position="105"/>
    </location>
    <ligand>
        <name>Fe cation</name>
        <dbReference type="ChEBI" id="CHEBI:24875"/>
        <label>1</label>
    </ligand>
</feature>
<feature type="binding site" evidence="9">
    <location>
        <position position="262"/>
    </location>
    <ligand>
        <name>Fe cation</name>
        <dbReference type="ChEBI" id="CHEBI:24875"/>
        <label>2</label>
    </ligand>
</feature>
<comment type="pathway">
    <text evidence="2 9">Protein modification; eIF5A hypusination.</text>
</comment>
<feature type="binding site" evidence="9">
    <location>
        <position position="72"/>
    </location>
    <ligand>
        <name>Fe cation</name>
        <dbReference type="ChEBI" id="CHEBI:24875"/>
        <label>1</label>
    </ligand>
</feature>
<dbReference type="STRING" id="1344418.A0A1D2VKP4"/>
<comment type="cofactor">
    <cofactor evidence="9">
        <name>Fe(2+)</name>
        <dbReference type="ChEBI" id="CHEBI:29033"/>
    </cofactor>
    <text evidence="9">Binds 2 Fe(2+) ions per subunit.</text>
</comment>
<keyword evidence="3 9" id="KW-0479">Metal-binding</keyword>
<keyword evidence="8 9" id="KW-0386">Hypusine biosynthesis</keyword>
<dbReference type="PANTHER" id="PTHR12697">
    <property type="entry name" value="PBS LYASE HEAT-LIKE PROTEIN"/>
    <property type="match status" value="1"/>
</dbReference>
<dbReference type="FunCoup" id="A0A1D2VKP4">
    <property type="interactions" value="917"/>
</dbReference>
<dbReference type="GO" id="GO:0005634">
    <property type="term" value="C:nucleus"/>
    <property type="evidence" value="ECO:0007669"/>
    <property type="project" value="UniProtKB-SubCell"/>
</dbReference>
<comment type="similarity">
    <text evidence="9">Belongs to the deoxyhypusine hydroxylase family.</text>
</comment>
<dbReference type="GeneID" id="30964025"/>
<keyword evidence="5 9" id="KW-0560">Oxidoreductase</keyword>
<evidence type="ECO:0000256" key="2">
    <source>
        <dbReference type="ARBA" id="ARBA00005041"/>
    </source>
</evidence>
<dbReference type="Proteomes" id="UP000095038">
    <property type="component" value="Unassembled WGS sequence"/>
</dbReference>
<evidence type="ECO:0000256" key="6">
    <source>
        <dbReference type="ARBA" id="ARBA00023004"/>
    </source>
</evidence>
<evidence type="ECO:0000256" key="4">
    <source>
        <dbReference type="ARBA" id="ARBA00022737"/>
    </source>
</evidence>
<dbReference type="AlphaFoldDB" id="A0A1D2VKP4"/>
<dbReference type="GO" id="GO:0019135">
    <property type="term" value="F:deoxyhypusine monooxygenase activity"/>
    <property type="evidence" value="ECO:0007669"/>
    <property type="project" value="UniProtKB-UniRule"/>
</dbReference>
<dbReference type="InterPro" id="IPR027517">
    <property type="entry name" value="Deoxyhypusine_hydroxylase"/>
</dbReference>
<dbReference type="SMART" id="SM00567">
    <property type="entry name" value="EZ_HEAT"/>
    <property type="match status" value="5"/>
</dbReference>
<evidence type="ECO:0000256" key="3">
    <source>
        <dbReference type="ARBA" id="ARBA00022723"/>
    </source>
</evidence>